<evidence type="ECO:0000313" key="2">
    <source>
        <dbReference type="EMBL" id="KAK5598488.1"/>
    </source>
</evidence>
<reference evidence="2 3" key="1">
    <citation type="submission" date="2021-06" db="EMBL/GenBank/DDBJ databases">
        <authorList>
            <person name="Palmer J.M."/>
        </authorList>
    </citation>
    <scope>NUCLEOTIDE SEQUENCE [LARGE SCALE GENOMIC DNA]</scope>
    <source>
        <strain evidence="2 3">MEX-2019</strain>
        <tissue evidence="2">Muscle</tissue>
    </source>
</reference>
<sequence length="159" mass="17025">MLRRANVWTEKNCLRGRDEEERGNGRGERGGIAAHPCVNVTNLTVVPPSPPSSPPLPASSGSVSPHLQAGITRAVLGGQAWIVESRLSRLGALLQGLGGAQGNSFRFLPGFVTTAADSHGSERRERRGSTRSRMPVMRGLIAPQNTFLDTIATRFDGTR</sequence>
<keyword evidence="3" id="KW-1185">Reference proteome</keyword>
<feature type="compositionally biased region" description="Pro residues" evidence="1">
    <location>
        <begin position="47"/>
        <end position="57"/>
    </location>
</feature>
<protein>
    <submittedName>
        <fullName evidence="2">Uncharacterized protein</fullName>
    </submittedName>
</protein>
<feature type="region of interest" description="Disordered" evidence="1">
    <location>
        <begin position="43"/>
        <end position="65"/>
    </location>
</feature>
<name>A0AAV9QNE2_9TELE</name>
<evidence type="ECO:0000256" key="1">
    <source>
        <dbReference type="SAM" id="MobiDB-lite"/>
    </source>
</evidence>
<evidence type="ECO:0000313" key="3">
    <source>
        <dbReference type="Proteomes" id="UP001311232"/>
    </source>
</evidence>
<dbReference type="Proteomes" id="UP001311232">
    <property type="component" value="Unassembled WGS sequence"/>
</dbReference>
<dbReference type="AlphaFoldDB" id="A0AAV9QNE2"/>
<proteinExistence type="predicted"/>
<organism evidence="2 3">
    <name type="scientific">Crenichthys baileyi</name>
    <name type="common">White River springfish</name>
    <dbReference type="NCBI Taxonomy" id="28760"/>
    <lineage>
        <taxon>Eukaryota</taxon>
        <taxon>Metazoa</taxon>
        <taxon>Chordata</taxon>
        <taxon>Craniata</taxon>
        <taxon>Vertebrata</taxon>
        <taxon>Euteleostomi</taxon>
        <taxon>Actinopterygii</taxon>
        <taxon>Neopterygii</taxon>
        <taxon>Teleostei</taxon>
        <taxon>Neoteleostei</taxon>
        <taxon>Acanthomorphata</taxon>
        <taxon>Ovalentaria</taxon>
        <taxon>Atherinomorphae</taxon>
        <taxon>Cyprinodontiformes</taxon>
        <taxon>Goodeidae</taxon>
        <taxon>Crenichthys</taxon>
    </lineage>
</organism>
<comment type="caution">
    <text evidence="2">The sequence shown here is derived from an EMBL/GenBank/DDBJ whole genome shotgun (WGS) entry which is preliminary data.</text>
</comment>
<gene>
    <name evidence="2" type="ORF">CRENBAI_009958</name>
</gene>
<dbReference type="EMBL" id="JAHHUM010003073">
    <property type="protein sequence ID" value="KAK5598488.1"/>
    <property type="molecule type" value="Genomic_DNA"/>
</dbReference>
<accession>A0AAV9QNE2</accession>